<comment type="subunit">
    <text evidence="5">Associates with stalled 50S ribosomal subunits. Binds to RqcP.</text>
</comment>
<evidence type="ECO:0000313" key="9">
    <source>
        <dbReference type="Proteomes" id="UP000006546"/>
    </source>
</evidence>
<dbReference type="GO" id="GO:1990112">
    <property type="term" value="C:RQC complex"/>
    <property type="evidence" value="ECO:0007669"/>
    <property type="project" value="TreeGrafter"/>
</dbReference>
<comment type="function">
    <text evidence="5">Key component of the ribosome quality control system (RQC), a ribosome-associated complex that mediates the extraction of incompletely synthesized nascent chains from stalled ribosomes and their subsequent degradation. RqcH recruits Ala-charged tRNA, and with RqcP directs the elongation of stalled nascent chains on 50S ribosomal subunits, leading to non-templated C-terminal alanine extensions (Ala tail). The Ala tail promotes nascent chain degradation. May add between 1 and at least 8 Ala residues. Binds to stalled 50S ribosomal subunits.</text>
</comment>
<evidence type="ECO:0000256" key="5">
    <source>
        <dbReference type="HAMAP-Rule" id="MF_00844"/>
    </source>
</evidence>
<accession>F4LPT0</accession>
<feature type="region of interest" description="Disordered" evidence="6">
    <location>
        <begin position="146"/>
        <end position="190"/>
    </location>
</feature>
<evidence type="ECO:0000256" key="4">
    <source>
        <dbReference type="ARBA" id="ARBA00022917"/>
    </source>
</evidence>
<dbReference type="GO" id="GO:0000049">
    <property type="term" value="F:tRNA binding"/>
    <property type="evidence" value="ECO:0007669"/>
    <property type="project" value="UniProtKB-UniRule"/>
</dbReference>
<dbReference type="InterPro" id="IPR043682">
    <property type="entry name" value="RqcH_bacterial"/>
</dbReference>
<reference evidence="9" key="1">
    <citation type="submission" date="2011-04" db="EMBL/GenBank/DDBJ databases">
        <title>The complete genome of Treponema brennaborense DSM 12168.</title>
        <authorList>
            <person name="Lucas S."/>
            <person name="Han J."/>
            <person name="Lapidus A."/>
            <person name="Bruce D."/>
            <person name="Goodwin L."/>
            <person name="Pitluck S."/>
            <person name="Peters L."/>
            <person name="Kyrpides N."/>
            <person name="Mavromatis K."/>
            <person name="Ivanova N."/>
            <person name="Mikhailova N."/>
            <person name="Pagani I."/>
            <person name="Teshima H."/>
            <person name="Detter J.C."/>
            <person name="Tapia R."/>
            <person name="Han C."/>
            <person name="Land M."/>
            <person name="Hauser L."/>
            <person name="Markowitz V."/>
            <person name="Cheng J.-F."/>
            <person name="Hugenholtz P."/>
            <person name="Woyke T."/>
            <person name="Wu D."/>
            <person name="Gronow S."/>
            <person name="Wellnitz S."/>
            <person name="Brambilla E."/>
            <person name="Klenk H.-P."/>
            <person name="Eisen J.A."/>
        </authorList>
    </citation>
    <scope>NUCLEOTIDE SEQUENCE [LARGE SCALE GENOMIC DNA]</scope>
    <source>
        <strain evidence="9">DSM 12168 / CIP 105900 / DD5/3</strain>
    </source>
</reference>
<feature type="compositionally biased region" description="Low complexity" evidence="6">
    <location>
        <begin position="151"/>
        <end position="174"/>
    </location>
</feature>
<dbReference type="GO" id="GO:0019843">
    <property type="term" value="F:rRNA binding"/>
    <property type="evidence" value="ECO:0007669"/>
    <property type="project" value="UniProtKB-UniRule"/>
</dbReference>
<keyword evidence="2 5" id="KW-0699">rRNA-binding</keyword>
<dbReference type="EMBL" id="CP002696">
    <property type="protein sequence ID" value="AEE16022.1"/>
    <property type="molecule type" value="Genomic_DNA"/>
</dbReference>
<dbReference type="PANTHER" id="PTHR15239">
    <property type="entry name" value="NUCLEAR EXPORT MEDIATOR FACTOR NEMF"/>
    <property type="match status" value="1"/>
</dbReference>
<dbReference type="InterPro" id="IPR051608">
    <property type="entry name" value="RQC_Subunit_NEMF"/>
</dbReference>
<dbReference type="STRING" id="906968.Trebr_0579"/>
<sequence length="504" mass="56928">MSLNWKEIDAVLAELDLTGSFIQQIVQPGFDSIALYTYKAGTPKTVLVCLAGGACRIHETKRSVPKNDKPLRFMEFLKSRVKGARIASIGQLGSERIIKAVLTHAEQTFFLYIRLWSGAANIVLTDEYDVVLDSFYRRPARGEVTGGTFSPPAAAVPADAAAVPADTADTADAASKPPRTAARDDRAGRTVRETREIRTFAELENADGLSLNEKIDRWYGEHSESLSRSALLEQAAKFYRAKRSRMENALHRLEKKREEFLHAEKWKHYGDVILAYGHLIDGTSDYLECEDYENGGTLRIKINAAKRAQENAADYYAMYKKSVSGLEDLEYDIQKAKRELLDLDAAYETVCREANPIKMQQLLRKQTKPKQQIEKKRPGITYELDGWTIFAGRTAAENDELLRRHVKGQDMWLHARDYAGGYVFVKNRPGKSVPLEVLLCAANVAVYHSKARKAGKADLYYTQVKYLRRAKNAPKGTVLPAQEKNLFVELDKERLKRMEESIVR</sequence>
<dbReference type="GO" id="GO:0072344">
    <property type="term" value="P:rescue of stalled ribosome"/>
    <property type="evidence" value="ECO:0007669"/>
    <property type="project" value="UniProtKB-UniRule"/>
</dbReference>
<keyword evidence="5" id="KW-0175">Coiled coil</keyword>
<dbReference type="Pfam" id="PF05833">
    <property type="entry name" value="NFACT_N"/>
    <property type="match status" value="2"/>
</dbReference>
<proteinExistence type="inferred from homology"/>
<dbReference type="eggNOG" id="COG1293">
    <property type="taxonomic scope" value="Bacteria"/>
</dbReference>
<dbReference type="KEGG" id="tbe:Trebr_0579"/>
<dbReference type="RefSeq" id="WP_013757741.1">
    <property type="nucleotide sequence ID" value="NC_015500.1"/>
</dbReference>
<evidence type="ECO:0000256" key="1">
    <source>
        <dbReference type="ARBA" id="ARBA00022555"/>
    </source>
</evidence>
<comment type="similarity">
    <text evidence="5">Belongs to the NEMF family.</text>
</comment>
<protein>
    <recommendedName>
        <fullName evidence="5">Rqc2 homolog RqcH</fullName>
        <shortName evidence="5">RqcH</shortName>
    </recommendedName>
</protein>
<dbReference type="Gene3D" id="2.30.310.10">
    <property type="entry name" value="ibrinogen binding protein from staphylococcus aureus domain"/>
    <property type="match status" value="1"/>
</dbReference>
<evidence type="ECO:0000259" key="7">
    <source>
        <dbReference type="Pfam" id="PF05670"/>
    </source>
</evidence>
<dbReference type="OrthoDB" id="9766163at2"/>
<gene>
    <name evidence="5" type="primary">rqcH</name>
    <name evidence="8" type="ordered locus">Trebr_0579</name>
</gene>
<feature type="compositionally biased region" description="Basic and acidic residues" evidence="6">
    <location>
        <begin position="181"/>
        <end position="190"/>
    </location>
</feature>
<dbReference type="InterPro" id="IPR008532">
    <property type="entry name" value="NFACT_RNA-bd"/>
</dbReference>
<evidence type="ECO:0000256" key="2">
    <source>
        <dbReference type="ARBA" id="ARBA00022730"/>
    </source>
</evidence>
<keyword evidence="3 5" id="KW-0694">RNA-binding</keyword>
<dbReference type="HOGENOM" id="CLU_022481_2_0_12"/>
<dbReference type="Proteomes" id="UP000006546">
    <property type="component" value="Chromosome"/>
</dbReference>
<evidence type="ECO:0000256" key="6">
    <source>
        <dbReference type="SAM" id="MobiDB-lite"/>
    </source>
</evidence>
<evidence type="ECO:0000256" key="3">
    <source>
        <dbReference type="ARBA" id="ARBA00022884"/>
    </source>
</evidence>
<dbReference type="GO" id="GO:0043023">
    <property type="term" value="F:ribosomal large subunit binding"/>
    <property type="evidence" value="ECO:0007669"/>
    <property type="project" value="UniProtKB-UniRule"/>
</dbReference>
<keyword evidence="9" id="KW-1185">Reference proteome</keyword>
<name>F4LPT0_TREBD</name>
<dbReference type="HAMAP" id="MF_00844_B">
    <property type="entry name" value="RqcH_B"/>
    <property type="match status" value="1"/>
</dbReference>
<keyword evidence="4 5" id="KW-0648">Protein biosynthesis</keyword>
<feature type="coiled-coil region" evidence="5">
    <location>
        <begin position="236"/>
        <end position="263"/>
    </location>
</feature>
<feature type="coiled-coil region" evidence="5">
    <location>
        <begin position="326"/>
        <end position="353"/>
    </location>
</feature>
<dbReference type="AlphaFoldDB" id="F4LPT0"/>
<organism evidence="8 9">
    <name type="scientific">Treponema brennaborense (strain DSM 12168 / CIP 105900 / DD5/3)</name>
    <dbReference type="NCBI Taxonomy" id="906968"/>
    <lineage>
        <taxon>Bacteria</taxon>
        <taxon>Pseudomonadati</taxon>
        <taxon>Spirochaetota</taxon>
        <taxon>Spirochaetia</taxon>
        <taxon>Spirochaetales</taxon>
        <taxon>Treponemataceae</taxon>
        <taxon>Treponema</taxon>
    </lineage>
</organism>
<evidence type="ECO:0000313" key="8">
    <source>
        <dbReference type="EMBL" id="AEE16022.1"/>
    </source>
</evidence>
<dbReference type="PANTHER" id="PTHR15239:SF6">
    <property type="entry name" value="RIBOSOME QUALITY CONTROL COMPLEX SUBUNIT NEMF"/>
    <property type="match status" value="1"/>
</dbReference>
<feature type="domain" description="NFACT RNA-binding" evidence="7">
    <location>
        <begin position="384"/>
        <end position="477"/>
    </location>
</feature>
<dbReference type="Pfam" id="PF05670">
    <property type="entry name" value="NFACT-R_1"/>
    <property type="match status" value="1"/>
</dbReference>
<keyword evidence="1 5" id="KW-0820">tRNA-binding</keyword>